<keyword evidence="1" id="KW-0732">Signal</keyword>
<comment type="caution">
    <text evidence="3">The sequence shown here is derived from an EMBL/GenBank/DDBJ whole genome shotgun (WGS) entry which is preliminary data.</text>
</comment>
<evidence type="ECO:0000259" key="2">
    <source>
        <dbReference type="Pfam" id="PF07589"/>
    </source>
</evidence>
<dbReference type="InterPro" id="IPR013424">
    <property type="entry name" value="Ice-binding_C"/>
</dbReference>
<dbReference type="NCBIfam" id="NF038122">
    <property type="entry name" value="metallo_LGF"/>
    <property type="match status" value="1"/>
</dbReference>
<accession>A0ABU2A6P5</accession>
<dbReference type="SUPFAM" id="SSF55486">
    <property type="entry name" value="Metalloproteases ('zincins'), catalytic domain"/>
    <property type="match status" value="1"/>
</dbReference>
<feature type="chain" id="PRO_5047139971" description="Ice-binding protein C-terminal domain-containing protein" evidence="1">
    <location>
        <begin position="26"/>
        <end position="355"/>
    </location>
</feature>
<keyword evidence="4" id="KW-1185">Reference proteome</keyword>
<evidence type="ECO:0000313" key="4">
    <source>
        <dbReference type="Proteomes" id="UP001180825"/>
    </source>
</evidence>
<dbReference type="RefSeq" id="WP_310327960.1">
    <property type="nucleotide sequence ID" value="NZ_JAVDXV010000003.1"/>
</dbReference>
<dbReference type="NCBIfam" id="TIGR02595">
    <property type="entry name" value="PEP_CTERM"/>
    <property type="match status" value="1"/>
</dbReference>
<sequence>MHARSSFRPATLALALAGLASSAQALDIVLIQNGSLTAQQLAGFESAASYWERMLSDNVTVYIEVGFGNLGSGVLAEASSTKTLVSYSALRGLLTADAQSATDTSAVAHLQSGSALTFQSTQGNLTSRLDNDGSTNNRQLFLTTANAKALGQTVGTGLSQPDASITFANGFAGSFAYSRVNGSVPAGQMDFITVAEHEIGHALGFVSGVDFIDNCAGAANPCGLETAANRFENQTIFYSLDLFRYSAAGVLDLRVGGSPYFSVDGGATNIAGFSTGQEHGDGWQASHFVNSGLTLMKPTVSFGQSYDAFPQDLTAFDAIGWDLAAPVPEPASYALLIGGLGVVAWARRRRNAVSA</sequence>
<gene>
    <name evidence="3" type="ORF">J2X21_002004</name>
</gene>
<dbReference type="EMBL" id="JAVDXV010000003">
    <property type="protein sequence ID" value="MDR7332871.1"/>
    <property type="molecule type" value="Genomic_DNA"/>
</dbReference>
<evidence type="ECO:0000256" key="1">
    <source>
        <dbReference type="SAM" id="SignalP"/>
    </source>
</evidence>
<protein>
    <recommendedName>
        <fullName evidence="2">Ice-binding protein C-terminal domain-containing protein</fullName>
    </recommendedName>
</protein>
<proteinExistence type="predicted"/>
<feature type="domain" description="Ice-binding protein C-terminal" evidence="2">
    <location>
        <begin position="326"/>
        <end position="350"/>
    </location>
</feature>
<reference evidence="3 4" key="1">
    <citation type="submission" date="2023-07" db="EMBL/GenBank/DDBJ databases">
        <title>Sorghum-associated microbial communities from plants grown in Nebraska, USA.</title>
        <authorList>
            <person name="Schachtman D."/>
        </authorList>
    </citation>
    <scope>NUCLEOTIDE SEQUENCE [LARGE SCALE GENOMIC DNA]</scope>
    <source>
        <strain evidence="3 4">BE316</strain>
    </source>
</reference>
<dbReference type="Pfam" id="PF07589">
    <property type="entry name" value="PEP-CTERM"/>
    <property type="match status" value="1"/>
</dbReference>
<evidence type="ECO:0000313" key="3">
    <source>
        <dbReference type="EMBL" id="MDR7332871.1"/>
    </source>
</evidence>
<feature type="signal peptide" evidence="1">
    <location>
        <begin position="1"/>
        <end position="25"/>
    </location>
</feature>
<organism evidence="3 4">
    <name type="scientific">Roseateles asaccharophilus</name>
    <dbReference type="NCBI Taxonomy" id="582607"/>
    <lineage>
        <taxon>Bacteria</taxon>
        <taxon>Pseudomonadati</taxon>
        <taxon>Pseudomonadota</taxon>
        <taxon>Betaproteobacteria</taxon>
        <taxon>Burkholderiales</taxon>
        <taxon>Sphaerotilaceae</taxon>
        <taxon>Roseateles</taxon>
    </lineage>
</organism>
<dbReference type="Proteomes" id="UP001180825">
    <property type="component" value="Unassembled WGS sequence"/>
</dbReference>
<name>A0ABU2A6P5_9BURK</name>